<keyword evidence="1" id="KW-0472">Membrane</keyword>
<dbReference type="STRING" id="29529.SAMN04488122_3500"/>
<organism evidence="2 3">
    <name type="scientific">Chitinophaga arvensicola</name>
    <dbReference type="NCBI Taxonomy" id="29529"/>
    <lineage>
        <taxon>Bacteria</taxon>
        <taxon>Pseudomonadati</taxon>
        <taxon>Bacteroidota</taxon>
        <taxon>Chitinophagia</taxon>
        <taxon>Chitinophagales</taxon>
        <taxon>Chitinophagaceae</taxon>
        <taxon>Chitinophaga</taxon>
    </lineage>
</organism>
<proteinExistence type="predicted"/>
<evidence type="ECO:0000313" key="3">
    <source>
        <dbReference type="Proteomes" id="UP000199310"/>
    </source>
</evidence>
<keyword evidence="1" id="KW-0812">Transmembrane</keyword>
<dbReference type="RefSeq" id="WP_089896932.1">
    <property type="nucleotide sequence ID" value="NZ_FOJG01000002.1"/>
</dbReference>
<keyword evidence="3" id="KW-1185">Reference proteome</keyword>
<feature type="transmembrane region" description="Helical" evidence="1">
    <location>
        <begin position="30"/>
        <end position="51"/>
    </location>
</feature>
<evidence type="ECO:0000256" key="1">
    <source>
        <dbReference type="SAM" id="Phobius"/>
    </source>
</evidence>
<evidence type="ECO:0000313" key="2">
    <source>
        <dbReference type="EMBL" id="SEW49613.1"/>
    </source>
</evidence>
<feature type="transmembrane region" description="Helical" evidence="1">
    <location>
        <begin position="95"/>
        <end position="114"/>
    </location>
</feature>
<gene>
    <name evidence="2" type="ORF">SAMN04488122_3500</name>
</gene>
<protein>
    <submittedName>
        <fullName evidence="2">Uncharacterized protein</fullName>
    </submittedName>
</protein>
<dbReference type="Proteomes" id="UP000199310">
    <property type="component" value="Unassembled WGS sequence"/>
</dbReference>
<feature type="transmembrane region" description="Helical" evidence="1">
    <location>
        <begin position="120"/>
        <end position="140"/>
    </location>
</feature>
<name>A0A1I0S4K4_9BACT</name>
<reference evidence="3" key="1">
    <citation type="submission" date="2016-10" db="EMBL/GenBank/DDBJ databases">
        <authorList>
            <person name="Varghese N."/>
            <person name="Submissions S."/>
        </authorList>
    </citation>
    <scope>NUCLEOTIDE SEQUENCE [LARGE SCALE GENOMIC DNA]</scope>
    <source>
        <strain evidence="3">DSM 3695</strain>
    </source>
</reference>
<dbReference type="AlphaFoldDB" id="A0A1I0S4K4"/>
<dbReference type="EMBL" id="FOJG01000002">
    <property type="protein sequence ID" value="SEW49613.1"/>
    <property type="molecule type" value="Genomic_DNA"/>
</dbReference>
<keyword evidence="1" id="KW-1133">Transmembrane helix</keyword>
<accession>A0A1I0S4K4</accession>
<sequence length="152" mass="17379">MTSDSSIFDEAFGQPAPVRRRAILPLVLKIYIWFFMVGGVFALLGSFFSIGEFRQQMNTTADPLMVILPIIFIVIYCVCIFLMGWLLWRGVKWALRFNLVIGIFGLIFIGLLLLNFPSGGALSLILPLLLFFTPYFLMLISIRKKWNALNDY</sequence>
<feature type="transmembrane region" description="Helical" evidence="1">
    <location>
        <begin position="63"/>
        <end position="88"/>
    </location>
</feature>
<dbReference type="OrthoDB" id="670758at2"/>